<dbReference type="PANTHER" id="PTHR14084:SF0">
    <property type="entry name" value="KYNURENINASE"/>
    <property type="match status" value="1"/>
</dbReference>
<feature type="binding site" evidence="4">
    <location>
        <begin position="127"/>
        <end position="130"/>
    </location>
    <ligand>
        <name>pyridoxal 5'-phosphate</name>
        <dbReference type="ChEBI" id="CHEBI:597326"/>
    </ligand>
</feature>
<dbReference type="UniPathway" id="UPA00334">
    <property type="reaction ID" value="UER00455"/>
</dbReference>
<evidence type="ECO:0000256" key="5">
    <source>
        <dbReference type="NCBIfam" id="TIGR01814"/>
    </source>
</evidence>
<dbReference type="Proteomes" id="UP000193200">
    <property type="component" value="Unassembled WGS sequence"/>
</dbReference>
<evidence type="ECO:0000313" key="7">
    <source>
        <dbReference type="EMBL" id="SLN32824.1"/>
    </source>
</evidence>
<dbReference type="GO" id="GO:0097053">
    <property type="term" value="P:L-kynurenine catabolic process"/>
    <property type="evidence" value="ECO:0007669"/>
    <property type="project" value="UniProtKB-UniRule"/>
</dbReference>
<sequence>MTLPDRESFLALDREDPLAGARERFAIPDGLIYLDGNSLGPLPEGLAERLAEVVTGEWGRGLITSWNGAGWIDLPVRVGEKIAPLIGAAPGQVVAADSTSINLFKVMAAALAARPGRTVILSDPENFPTDLYMAQGLAAAGIGAEFRLCPVAEIPAALDRNVAVVALSHVDFKSGRLHDMAAITRAAHAAGALIVWDLAHSAGALPVALDDADADFAVGCSYKYLNGGPGATAFLYVNRRLQDAVVSPLTGWMGHAAPFAFDRAYRPAPGVARFLCGTPPILSLAALDHALDIWRDVDPARVREKSLALARQFMALVDGLDRAYGLEIVTPRVDAERGSHVSVRHPDGYAIVQALIEAGVIGDFREPDLMRFGFTPLYTRHVDIHDAVAALERILREGRYRAPRFAVRGAVT</sequence>
<dbReference type="RefSeq" id="WP_085882473.1">
    <property type="nucleotide sequence ID" value="NZ_FWFR01000001.1"/>
</dbReference>
<feature type="binding site" evidence="4">
    <location>
        <position position="252"/>
    </location>
    <ligand>
        <name>pyridoxal 5'-phosphate</name>
        <dbReference type="ChEBI" id="CHEBI:597326"/>
    </ligand>
</feature>
<comment type="caution">
    <text evidence="4">Lacks conserved residue(s) required for the propagation of feature annotation.</text>
</comment>
<dbReference type="Gene3D" id="3.90.1150.10">
    <property type="entry name" value="Aspartate Aminotransferase, domain 1"/>
    <property type="match status" value="1"/>
</dbReference>
<dbReference type="Pfam" id="PF22580">
    <property type="entry name" value="KYNU_C"/>
    <property type="match status" value="1"/>
</dbReference>
<comment type="cofactor">
    <cofactor evidence="4 6">
        <name>pyridoxal 5'-phosphate</name>
        <dbReference type="ChEBI" id="CHEBI:597326"/>
    </cofactor>
</comment>
<keyword evidence="1 4" id="KW-0662">Pyridine nucleotide biosynthesis</keyword>
<dbReference type="FunFam" id="3.40.640.10:FF:000107">
    <property type="entry name" value="Kynureninase"/>
    <property type="match status" value="1"/>
</dbReference>
<evidence type="ECO:0000256" key="4">
    <source>
        <dbReference type="HAMAP-Rule" id="MF_01970"/>
    </source>
</evidence>
<protein>
    <recommendedName>
        <fullName evidence="4 5">Kynureninase</fullName>
        <ecNumber evidence="4 5">3.7.1.3</ecNumber>
    </recommendedName>
    <alternativeName>
        <fullName evidence="4">L-kynurenine hydrolase</fullName>
    </alternativeName>
</protein>
<dbReference type="GO" id="GO:0019441">
    <property type="term" value="P:L-tryptophan catabolic process to kynurenine"/>
    <property type="evidence" value="ECO:0007669"/>
    <property type="project" value="TreeGrafter"/>
</dbReference>
<dbReference type="AlphaFoldDB" id="A0A1Y5S579"/>
<comment type="function">
    <text evidence="4 6">Catalyzes the cleavage of L-kynurenine (L-Kyn) and L-3-hydroxykynurenine (L-3OHKyn) into anthranilic acid (AA) and 3-hydroxyanthranilic acid (3-OHAA), respectively.</text>
</comment>
<feature type="binding site" evidence="4">
    <location>
        <position position="100"/>
    </location>
    <ligand>
        <name>pyridoxal 5'-phosphate</name>
        <dbReference type="ChEBI" id="CHEBI:597326"/>
    </ligand>
</feature>
<feature type="binding site" evidence="4">
    <location>
        <position position="99"/>
    </location>
    <ligand>
        <name>pyridoxal 5'-phosphate</name>
        <dbReference type="ChEBI" id="CHEBI:597326"/>
    </ligand>
</feature>
<dbReference type="Gene3D" id="3.40.640.10">
    <property type="entry name" value="Type I PLP-dependent aspartate aminotransferase-like (Major domain)"/>
    <property type="match status" value="1"/>
</dbReference>
<dbReference type="GO" id="GO:0009435">
    <property type="term" value="P:NAD+ biosynthetic process"/>
    <property type="evidence" value="ECO:0007669"/>
    <property type="project" value="UniProtKB-UniRule"/>
</dbReference>
<comment type="pathway">
    <text evidence="4 6">Cofactor biosynthesis; NAD(+) biosynthesis; quinolinate from L-kynurenine: step 2/3.</text>
</comment>
<accession>A0A1Y5S579</accession>
<evidence type="ECO:0000256" key="3">
    <source>
        <dbReference type="ARBA" id="ARBA00022898"/>
    </source>
</evidence>
<feature type="binding site" evidence="4">
    <location>
        <position position="200"/>
    </location>
    <ligand>
        <name>pyridoxal 5'-phosphate</name>
        <dbReference type="ChEBI" id="CHEBI:597326"/>
    </ligand>
</feature>
<dbReference type="PANTHER" id="PTHR14084">
    <property type="entry name" value="KYNURENINASE"/>
    <property type="match status" value="1"/>
</dbReference>
<dbReference type="EMBL" id="FWFR01000001">
    <property type="protein sequence ID" value="SLN32824.1"/>
    <property type="molecule type" value="Genomic_DNA"/>
</dbReference>
<dbReference type="EC" id="3.7.1.3" evidence="4 5"/>
<dbReference type="GO" id="GO:0019805">
    <property type="term" value="P:quinolinate biosynthetic process"/>
    <property type="evidence" value="ECO:0007669"/>
    <property type="project" value="UniProtKB-UniRule"/>
</dbReference>
<dbReference type="GO" id="GO:0030170">
    <property type="term" value="F:pyridoxal phosphate binding"/>
    <property type="evidence" value="ECO:0007669"/>
    <property type="project" value="UniProtKB-UniRule"/>
</dbReference>
<feature type="modified residue" description="N6-(pyridoxal phosphate)lysine" evidence="4">
    <location>
        <position position="223"/>
    </location>
</feature>
<dbReference type="OrthoDB" id="9812626at2"/>
<comment type="subunit">
    <text evidence="4 6">Homodimer.</text>
</comment>
<evidence type="ECO:0000256" key="2">
    <source>
        <dbReference type="ARBA" id="ARBA00022801"/>
    </source>
</evidence>
<keyword evidence="2 4" id="KW-0378">Hydrolase</keyword>
<dbReference type="UniPathway" id="UPA00253">
    <property type="reaction ID" value="UER00329"/>
</dbReference>
<keyword evidence="3 4" id="KW-0663">Pyridoxal phosphate</keyword>
<evidence type="ECO:0000313" key="8">
    <source>
        <dbReference type="Proteomes" id="UP000193200"/>
    </source>
</evidence>
<dbReference type="SUPFAM" id="SSF53383">
    <property type="entry name" value="PLP-dependent transferases"/>
    <property type="match status" value="1"/>
</dbReference>
<feature type="binding site" evidence="4">
    <location>
        <position position="278"/>
    </location>
    <ligand>
        <name>pyridoxal 5'-phosphate</name>
        <dbReference type="ChEBI" id="CHEBI:597326"/>
    </ligand>
</feature>
<proteinExistence type="inferred from homology"/>
<dbReference type="GO" id="GO:0043420">
    <property type="term" value="P:anthranilate metabolic process"/>
    <property type="evidence" value="ECO:0007669"/>
    <property type="project" value="TreeGrafter"/>
</dbReference>
<keyword evidence="8" id="KW-1185">Reference proteome</keyword>
<reference evidence="7 8" key="1">
    <citation type="submission" date="2017-03" db="EMBL/GenBank/DDBJ databases">
        <authorList>
            <person name="Afonso C.L."/>
            <person name="Miller P.J."/>
            <person name="Scott M.A."/>
            <person name="Spackman E."/>
            <person name="Goraichik I."/>
            <person name="Dimitrov K.M."/>
            <person name="Suarez D.L."/>
            <person name="Swayne D.E."/>
        </authorList>
    </citation>
    <scope>NUCLEOTIDE SEQUENCE [LARGE SCALE GENOMIC DNA]</scope>
    <source>
        <strain evidence="7 8">CECT 7691</strain>
    </source>
</reference>
<comment type="pathway">
    <text evidence="4 6">Amino-acid degradation; L-kynurenine degradation; L-alanine and anthranilate from L-kynurenine: step 1/1.</text>
</comment>
<dbReference type="InterPro" id="IPR010111">
    <property type="entry name" value="Kynureninase"/>
</dbReference>
<comment type="catalytic activity">
    <reaction evidence="4 6">
        <text>L-kynurenine + H2O = anthranilate + L-alanine + H(+)</text>
        <dbReference type="Rhea" id="RHEA:16813"/>
        <dbReference type="ChEBI" id="CHEBI:15377"/>
        <dbReference type="ChEBI" id="CHEBI:15378"/>
        <dbReference type="ChEBI" id="CHEBI:16567"/>
        <dbReference type="ChEBI" id="CHEBI:57959"/>
        <dbReference type="ChEBI" id="CHEBI:57972"/>
        <dbReference type="EC" id="3.7.1.3"/>
    </reaction>
</comment>
<dbReference type="GO" id="GO:0005737">
    <property type="term" value="C:cytoplasm"/>
    <property type="evidence" value="ECO:0007669"/>
    <property type="project" value="UniProtKB-UniRule"/>
</dbReference>
<dbReference type="InterPro" id="IPR015421">
    <property type="entry name" value="PyrdxlP-dep_Trfase_major"/>
</dbReference>
<gene>
    <name evidence="4 7" type="primary">kynU</name>
    <name evidence="7" type="ORF">OCH7691_01235</name>
</gene>
<comment type="similarity">
    <text evidence="4 6">Belongs to the kynureninase family.</text>
</comment>
<dbReference type="PIRSF" id="PIRSF038800">
    <property type="entry name" value="KYNU"/>
    <property type="match status" value="1"/>
</dbReference>
<dbReference type="InParanoid" id="A0A1Y5S579"/>
<dbReference type="InterPro" id="IPR015424">
    <property type="entry name" value="PyrdxlP-dep_Trfase"/>
</dbReference>
<comment type="catalytic activity">
    <reaction evidence="6">
        <text>3-hydroxy-L-kynurenine + H2O = 3-hydroxyanthranilate + L-alanine + H(+)</text>
        <dbReference type="Rhea" id="RHEA:25143"/>
        <dbReference type="ChEBI" id="CHEBI:15377"/>
        <dbReference type="ChEBI" id="CHEBI:15378"/>
        <dbReference type="ChEBI" id="CHEBI:36559"/>
        <dbReference type="ChEBI" id="CHEBI:57972"/>
        <dbReference type="ChEBI" id="CHEBI:58125"/>
        <dbReference type="EC" id="3.7.1.3"/>
    </reaction>
</comment>
<organism evidence="7 8">
    <name type="scientific">Oceanibacterium hippocampi</name>
    <dbReference type="NCBI Taxonomy" id="745714"/>
    <lineage>
        <taxon>Bacteria</taxon>
        <taxon>Pseudomonadati</taxon>
        <taxon>Pseudomonadota</taxon>
        <taxon>Alphaproteobacteria</taxon>
        <taxon>Sneathiellales</taxon>
        <taxon>Sneathiellaceae</taxon>
        <taxon>Oceanibacterium</taxon>
    </lineage>
</organism>
<feature type="binding site" evidence="4">
    <location>
        <position position="222"/>
    </location>
    <ligand>
        <name>pyridoxal 5'-phosphate</name>
        <dbReference type="ChEBI" id="CHEBI:597326"/>
    </ligand>
</feature>
<dbReference type="NCBIfam" id="TIGR01814">
    <property type="entry name" value="kynureninase"/>
    <property type="match status" value="1"/>
</dbReference>
<dbReference type="InterPro" id="IPR015422">
    <property type="entry name" value="PyrdxlP-dep_Trfase_small"/>
</dbReference>
<evidence type="ECO:0000256" key="1">
    <source>
        <dbReference type="ARBA" id="ARBA00022642"/>
    </source>
</evidence>
<dbReference type="GO" id="GO:0030429">
    <property type="term" value="F:kynureninase activity"/>
    <property type="evidence" value="ECO:0007669"/>
    <property type="project" value="UniProtKB-UniRule"/>
</dbReference>
<dbReference type="HAMAP" id="MF_01970">
    <property type="entry name" value="Kynureninase"/>
    <property type="match status" value="1"/>
</dbReference>
<name>A0A1Y5S579_9PROT</name>
<evidence type="ECO:0000256" key="6">
    <source>
        <dbReference type="PIRNR" id="PIRNR038800"/>
    </source>
</evidence>
<feature type="binding site" evidence="4">
    <location>
        <position position="197"/>
    </location>
    <ligand>
        <name>pyridoxal 5'-phosphate</name>
        <dbReference type="ChEBI" id="CHEBI:597326"/>
    </ligand>
</feature>